<dbReference type="InterPro" id="IPR011050">
    <property type="entry name" value="Pectin_lyase_fold/virulence"/>
</dbReference>
<evidence type="ECO:0008006" key="3">
    <source>
        <dbReference type="Google" id="ProtNLM"/>
    </source>
</evidence>
<gene>
    <name evidence="1" type="ORF">GO988_04895</name>
</gene>
<comment type="caution">
    <text evidence="1">The sequence shown here is derived from an EMBL/GenBank/DDBJ whole genome shotgun (WGS) entry which is preliminary data.</text>
</comment>
<keyword evidence="2" id="KW-1185">Reference proteome</keyword>
<dbReference type="InterPro" id="IPR012334">
    <property type="entry name" value="Pectin_lyas_fold"/>
</dbReference>
<dbReference type="Proteomes" id="UP000441336">
    <property type="component" value="Unassembled WGS sequence"/>
</dbReference>
<proteinExistence type="predicted"/>
<evidence type="ECO:0000313" key="2">
    <source>
        <dbReference type="Proteomes" id="UP000441336"/>
    </source>
</evidence>
<dbReference type="Gene3D" id="2.160.20.10">
    <property type="entry name" value="Single-stranded right-handed beta-helix, Pectin lyase-like"/>
    <property type="match status" value="1"/>
</dbReference>
<dbReference type="RefSeq" id="WP_157562380.1">
    <property type="nucleotide sequence ID" value="NZ_WQKZ01000001.1"/>
</dbReference>
<sequence>MATKLPDIRALLAALKLAIGGGFLTRDTRLSAVPLAPANPPLPVREGPTVFNYTESAAPGDVVQVQGSFSNTAKFLLTSPAQTTPLPLVAFITYEGHTMVQLPASLALDCYRITVSDLGQVSAPFYVNRPTSLWSNCPEFYVGGTHELHGANLKIGAATPQIFLAPTDGTAAPVAATVITAGTYAPTSLYLKYTVPAGLVAGKTYHVSVANGTNNGERVSLDEPITCLPPGPDFFGVGDRIPSATKYTYGGNVYQLGPGVRDARLPPAATVAGNGTTDDTAALQAALSYAGRAVVNGVPGGVIELQAGTYLVTEVAIPSHVALKWATGALLTMPATGGNGRVVLHSRNTVRAALLNPQIANPATSSTSTADQWFPFFLAGTTEFLVVGGNLALNEGTWFNAQGTTRFYWVGGTISQGAAVNASPRRGPATFHKSQRFIVDGLTINSTIDAMDFTFGSGVVQNCLMTWDGGLGNRQGVVNHFFAIGGSVNIAVRRNTLKATYSPAYPKTLDITYHKVDGTPANDGEGIIAERPGGAETDNLCGALVLATATTATLLSVAGLTLPFPVHIQSGAARGQVRTALSASGNTLTLDRAWDLIPLPGSFYSTCPWTLDNANIEYNILHNLKRAMLFYFGTTRFLRVLHNTCLRSGAIDVAPRYARLGSAADSPIKVNAMYNTYLTDNVVDGQGDTTNGAGILYHPLDYVQALPVATLSYNAHILRNTVRSNANTQQVTIDAVLPSGIWAGVQYQSGAEHYNDQLAIPLALGMLVKDNSTTNCNYGVLTSTGTSNVLVLNQKNAGNAANVVSQTFDRAVRAAVNFVEINTVNP</sequence>
<accession>A0A7K1TB80</accession>
<dbReference type="SUPFAM" id="SSF51126">
    <property type="entry name" value="Pectin lyase-like"/>
    <property type="match status" value="1"/>
</dbReference>
<dbReference type="EMBL" id="WQKZ01000001">
    <property type="protein sequence ID" value="MVN75658.1"/>
    <property type="molecule type" value="Genomic_DNA"/>
</dbReference>
<dbReference type="AlphaFoldDB" id="A0A7K1TB80"/>
<evidence type="ECO:0000313" key="1">
    <source>
        <dbReference type="EMBL" id="MVN75658.1"/>
    </source>
</evidence>
<reference evidence="1 2" key="1">
    <citation type="submission" date="2019-12" db="EMBL/GenBank/DDBJ databases">
        <title>Hymenobacter sp. HMF4947 Genome sequencing and assembly.</title>
        <authorList>
            <person name="Kang H."/>
            <person name="Cha I."/>
            <person name="Kim H."/>
            <person name="Joh K."/>
        </authorList>
    </citation>
    <scope>NUCLEOTIDE SEQUENCE [LARGE SCALE GENOMIC DNA]</scope>
    <source>
        <strain evidence="1 2">HMF4947</strain>
    </source>
</reference>
<name>A0A7K1TB80_9BACT</name>
<organism evidence="1 2">
    <name type="scientific">Hymenobacter ginkgonis</name>
    <dbReference type="NCBI Taxonomy" id="2682976"/>
    <lineage>
        <taxon>Bacteria</taxon>
        <taxon>Pseudomonadati</taxon>
        <taxon>Bacteroidota</taxon>
        <taxon>Cytophagia</taxon>
        <taxon>Cytophagales</taxon>
        <taxon>Hymenobacteraceae</taxon>
        <taxon>Hymenobacter</taxon>
    </lineage>
</organism>
<protein>
    <recommendedName>
        <fullName evidence="3">Pectate lyase superfamily protein domain-containing protein</fullName>
    </recommendedName>
</protein>